<feature type="signal peptide" evidence="1">
    <location>
        <begin position="1"/>
        <end position="18"/>
    </location>
</feature>
<organism evidence="2 3">
    <name type="scientific">Penicillium frequentans</name>
    <dbReference type="NCBI Taxonomy" id="3151616"/>
    <lineage>
        <taxon>Eukaryota</taxon>
        <taxon>Fungi</taxon>
        <taxon>Dikarya</taxon>
        <taxon>Ascomycota</taxon>
        <taxon>Pezizomycotina</taxon>
        <taxon>Eurotiomycetes</taxon>
        <taxon>Eurotiomycetidae</taxon>
        <taxon>Eurotiales</taxon>
        <taxon>Aspergillaceae</taxon>
        <taxon>Penicillium</taxon>
    </lineage>
</organism>
<protein>
    <submittedName>
        <fullName evidence="2">Uncharacterized protein</fullName>
    </submittedName>
</protein>
<name>A0AAD6CLC8_9EURO</name>
<evidence type="ECO:0000256" key="1">
    <source>
        <dbReference type="SAM" id="SignalP"/>
    </source>
</evidence>
<accession>A0AAD6CLC8</accession>
<sequence>MLAKSFLLFCAAATTAVADNNLQFIYDTSSFSAIQGSGSGATAGFAIGDNSGNVFYSSSDPGGYSPCMSNSEKIEITSDCWDGTWTFGCTSKFDGNPKECSAFAPDGTYYSGTAKSSLSFIGIAAGSDGSCSGGFYAPSESCSSDSTFTVTKRYRGDYSG</sequence>
<reference evidence="2 3" key="1">
    <citation type="journal article" date="2023" name="IMA Fungus">
        <title>Comparative genomic study of the Penicillium genus elucidates a diverse pangenome and 15 lateral gene transfer events.</title>
        <authorList>
            <person name="Petersen C."/>
            <person name="Sorensen T."/>
            <person name="Nielsen M.R."/>
            <person name="Sondergaard T.E."/>
            <person name="Sorensen J.L."/>
            <person name="Fitzpatrick D.A."/>
            <person name="Frisvad J.C."/>
            <person name="Nielsen K.L."/>
        </authorList>
    </citation>
    <scope>NUCLEOTIDE SEQUENCE [LARGE SCALE GENOMIC DNA]</scope>
    <source>
        <strain evidence="2 3">IBT 35679</strain>
    </source>
</reference>
<comment type="caution">
    <text evidence="2">The sequence shown here is derived from an EMBL/GenBank/DDBJ whole genome shotgun (WGS) entry which is preliminary data.</text>
</comment>
<dbReference type="EMBL" id="JAQIZZ010000008">
    <property type="protein sequence ID" value="KAJ5524745.1"/>
    <property type="molecule type" value="Genomic_DNA"/>
</dbReference>
<dbReference type="AlphaFoldDB" id="A0AAD6CLC8"/>
<feature type="chain" id="PRO_5041949298" evidence="1">
    <location>
        <begin position="19"/>
        <end position="160"/>
    </location>
</feature>
<gene>
    <name evidence="2" type="ORF">N7494_011395</name>
</gene>
<dbReference type="Proteomes" id="UP001220324">
    <property type="component" value="Unassembled WGS sequence"/>
</dbReference>
<keyword evidence="1" id="KW-0732">Signal</keyword>
<evidence type="ECO:0000313" key="3">
    <source>
        <dbReference type="Proteomes" id="UP001220324"/>
    </source>
</evidence>
<keyword evidence="3" id="KW-1185">Reference proteome</keyword>
<evidence type="ECO:0000313" key="2">
    <source>
        <dbReference type="EMBL" id="KAJ5524745.1"/>
    </source>
</evidence>
<proteinExistence type="predicted"/>